<dbReference type="InterPro" id="IPR014810">
    <property type="entry name" value="Fcf2_C"/>
</dbReference>
<keyword evidence="4" id="KW-1185">Reference proteome</keyword>
<dbReference type="GO" id="GO:0005634">
    <property type="term" value="C:nucleus"/>
    <property type="evidence" value="ECO:0007669"/>
    <property type="project" value="UniProtKB-SubCell"/>
</dbReference>
<protein>
    <submittedName>
        <fullName evidence="3">Enhancer of polycomb-like protein 1</fullName>
    </submittedName>
</protein>
<feature type="region of interest" description="Disordered" evidence="1">
    <location>
        <begin position="564"/>
        <end position="603"/>
    </location>
</feature>
<dbReference type="Proteomes" id="UP001213623">
    <property type="component" value="Chromosome 2"/>
</dbReference>
<feature type="compositionally biased region" description="Basic and acidic residues" evidence="1">
    <location>
        <begin position="847"/>
        <end position="872"/>
    </location>
</feature>
<dbReference type="EMBL" id="CP119893">
    <property type="protein sequence ID" value="WFD25983.1"/>
    <property type="molecule type" value="Genomic_DNA"/>
</dbReference>
<evidence type="ECO:0000256" key="1">
    <source>
        <dbReference type="SAM" id="MobiDB-lite"/>
    </source>
</evidence>
<feature type="region of interest" description="Disordered" evidence="1">
    <location>
        <begin position="956"/>
        <end position="1000"/>
    </location>
</feature>
<proteinExistence type="predicted"/>
<evidence type="ECO:0000313" key="3">
    <source>
        <dbReference type="EMBL" id="WFD25983.1"/>
    </source>
</evidence>
<accession>A0AAF0EKD8</accession>
<feature type="domain" description="Fcf2 pre-rRNA processing C-terminal" evidence="2">
    <location>
        <begin position="151"/>
        <end position="232"/>
    </location>
</feature>
<feature type="region of interest" description="Disordered" evidence="1">
    <location>
        <begin position="784"/>
        <end position="872"/>
    </location>
</feature>
<dbReference type="AlphaFoldDB" id="A0AAF0EKD8"/>
<feature type="compositionally biased region" description="Polar residues" evidence="1">
    <location>
        <begin position="126"/>
        <end position="143"/>
    </location>
</feature>
<evidence type="ECO:0000259" key="2">
    <source>
        <dbReference type="Pfam" id="PF08698"/>
    </source>
</evidence>
<dbReference type="PANTHER" id="PTHR14898">
    <property type="entry name" value="ENHANCER OF POLYCOMB"/>
    <property type="match status" value="1"/>
</dbReference>
<dbReference type="InterPro" id="IPR024943">
    <property type="entry name" value="Enhancer_polycomb"/>
</dbReference>
<evidence type="ECO:0000313" key="4">
    <source>
        <dbReference type="Proteomes" id="UP001213623"/>
    </source>
</evidence>
<gene>
    <name evidence="3" type="primary">EPL1</name>
    <name evidence="3" type="ORF">MNAN1_000958</name>
</gene>
<dbReference type="Pfam" id="PF08698">
    <property type="entry name" value="Fcf2"/>
    <property type="match status" value="1"/>
</dbReference>
<organism evidence="3 4">
    <name type="scientific">Malassezia nana</name>
    <dbReference type="NCBI Taxonomy" id="180528"/>
    <lineage>
        <taxon>Eukaryota</taxon>
        <taxon>Fungi</taxon>
        <taxon>Dikarya</taxon>
        <taxon>Basidiomycota</taxon>
        <taxon>Ustilaginomycotina</taxon>
        <taxon>Malasseziomycetes</taxon>
        <taxon>Malasseziales</taxon>
        <taxon>Malasseziaceae</taxon>
        <taxon>Malassezia</taxon>
    </lineage>
</organism>
<feature type="compositionally biased region" description="Basic and acidic residues" evidence="1">
    <location>
        <begin position="587"/>
        <end position="599"/>
    </location>
</feature>
<dbReference type="GO" id="GO:0035267">
    <property type="term" value="C:NuA4 histone acetyltransferase complex"/>
    <property type="evidence" value="ECO:0007669"/>
    <property type="project" value="InterPro"/>
</dbReference>
<feature type="compositionally biased region" description="Polar residues" evidence="1">
    <location>
        <begin position="803"/>
        <end position="812"/>
    </location>
</feature>
<reference evidence="3" key="1">
    <citation type="submission" date="2023-03" db="EMBL/GenBank/DDBJ databases">
        <title>Mating type loci evolution in Malassezia.</title>
        <authorList>
            <person name="Coelho M.A."/>
        </authorList>
    </citation>
    <scope>NUCLEOTIDE SEQUENCE</scope>
    <source>
        <strain evidence="3">CBS 9557</strain>
    </source>
</reference>
<feature type="compositionally biased region" description="Polar residues" evidence="1">
    <location>
        <begin position="973"/>
        <end position="993"/>
    </location>
</feature>
<feature type="compositionally biased region" description="Polar residues" evidence="1">
    <location>
        <begin position="956"/>
        <end position="966"/>
    </location>
</feature>
<name>A0AAF0EKD8_9BASI</name>
<feature type="region of interest" description="Disordered" evidence="1">
    <location>
        <begin position="285"/>
        <end position="308"/>
    </location>
</feature>
<dbReference type="GO" id="GO:0006357">
    <property type="term" value="P:regulation of transcription by RNA polymerase II"/>
    <property type="evidence" value="ECO:0007669"/>
    <property type="project" value="InterPro"/>
</dbReference>
<feature type="compositionally biased region" description="Basic and acidic residues" evidence="1">
    <location>
        <begin position="285"/>
        <end position="301"/>
    </location>
</feature>
<feature type="region of interest" description="Disordered" evidence="1">
    <location>
        <begin position="37"/>
        <end position="157"/>
    </location>
</feature>
<sequence length="1000" mass="111288">MSDDEEALLEASRVAYQTKSKRSKPLLDKEEAFVDGTDMIKLDDEDDDAHSHDPKPRKPSKGPSARKLSKQKQVEPSDLTDSALNALEVTPSTKPRKRSKREIEEFHAKSAGSQWFGMPSFGGASYKSSSKNAKTEGGKSSFTGGDARSATEKELRQQIQAIRLRNALDPKRFYRGSAGTGAERGMPAYAQLGRIVGGGLEPSSILTRSQRSDTVVGELIRDSQSVSYSKRKFEEAQYNNEYPPGAYSDPVTYVRFSDTVETTTRGPPYCMDDDDKGWLDKHNEKARKEAQQVKEDAKDDQVSDPAPSVKKDAAKYTIISEDEFETVMYVFERATCERHPLLELDMSKIPTLNDLLPEFDENSATSALALPELPNLDVPLTQIINGTPHGSSAGNAQKDKTQKEVLQWSVQNPFRHLFLLKPCAHAIYPWWKLRRQAREGKAIVPQLNFDESNENDPYVCFRRREVKSARKTRKTDTLQLEKLVRLESEMKQATALLLMVAQRERIKEQLVSRARSCWTQAQALIALKSKWAILGPNKGQDDENLIFSIQPDPTAPVAVAAQNSHLKKKRKADEASASTTVKIRRPKTGEADPAVHKTSSDSASTTFNSAILDRINSVQAFIERECAARQQADAGMEDLTDSAFQPVSAPPAIRAFRPIQSDNNDTHFWTNHPFARLGRQSCFRRRVGRGGRIFLDRRPVVASPAPANIGAWPRQHQNGFPLATFGYGRQPETSLRRNEGTGRTMASAEALRSYAPFVYSARVAPMLLPTPDLSWDPLTSKDPRAPLSHDPSIHFGRLGERNGSFNVLQNSDGASTASESTERSRSSEDSGDGQSTQATDIEQDAMQEDKLQPDADPEAKPDEESVEEQMERAQKLAERWRYDEDGGRWAGLGLLGLGGMEGDEEAVLDDFDQRFIRYRMALLDESNLLKLSTDWTYMRQALMAACISNTPTISTVATSTQDTNSCRPERQDTTTSETNHSASSNVPAQSESSKQVKETK</sequence>